<sequence length="102" mass="11994">MKFDILLGAAFCYLKFKKSNKFGGALVEMMFVVKKDMQFPMYRYLLSMKNNEERRISLENGIKMGQILTQDNTLDAYHYIHNNENLKQSSIMPCNQIENEDI</sequence>
<name>A0A2I2L3H7_9VIRU</name>
<dbReference type="GeneID" id="35381939"/>
<gene>
    <name evidence="1" type="ORF">ORPV_180</name>
</gene>
<dbReference type="RefSeq" id="YP_009448386.1">
    <property type="nucleotide sequence ID" value="NC_036594.1"/>
</dbReference>
<evidence type="ECO:0000313" key="1">
    <source>
        <dbReference type="EMBL" id="SNW62084.1"/>
    </source>
</evidence>
<organism evidence="1">
    <name type="scientific">Orpheovirus IHUMI-LCC2</name>
    <dbReference type="NCBI Taxonomy" id="2023057"/>
    <lineage>
        <taxon>Viruses</taxon>
        <taxon>Varidnaviria</taxon>
        <taxon>Bamfordvirae</taxon>
        <taxon>Nucleocytoviricota</taxon>
        <taxon>Megaviricetes</taxon>
        <taxon>Pimascovirales</taxon>
        <taxon>Ocovirineae</taxon>
        <taxon>Orpheoviridae</taxon>
        <taxon>Alphaorpheovirus</taxon>
        <taxon>Alphaorpheovirus massiliense</taxon>
    </lineage>
</organism>
<reference evidence="1" key="1">
    <citation type="submission" date="2017-08" db="EMBL/GenBank/DDBJ databases">
        <authorList>
            <consortium name="Urmite Genomes"/>
        </authorList>
    </citation>
    <scope>NUCLEOTIDE SEQUENCE [LARGE SCALE GENOMIC DNA]</scope>
    <source>
        <strain evidence="1">IHUMI-LCC2</strain>
    </source>
</reference>
<keyword evidence="2" id="KW-1185">Reference proteome</keyword>
<dbReference type="Proteomes" id="UP000236316">
    <property type="component" value="Segment"/>
</dbReference>
<protein>
    <submittedName>
        <fullName evidence="1">Uncharacterized protein</fullName>
    </submittedName>
</protein>
<dbReference type="EMBL" id="LT906555">
    <property type="protein sequence ID" value="SNW62084.1"/>
    <property type="molecule type" value="Genomic_DNA"/>
</dbReference>
<accession>A0A2I2L3H7</accession>
<dbReference type="KEGG" id="vg:35381939"/>
<evidence type="ECO:0000313" key="2">
    <source>
        <dbReference type="Proteomes" id="UP000236316"/>
    </source>
</evidence>
<proteinExistence type="predicted"/>